<organism evidence="1 2">
    <name type="scientific">Novipirellula herctigrandis</name>
    <dbReference type="NCBI Taxonomy" id="2527986"/>
    <lineage>
        <taxon>Bacteria</taxon>
        <taxon>Pseudomonadati</taxon>
        <taxon>Planctomycetota</taxon>
        <taxon>Planctomycetia</taxon>
        <taxon>Pirellulales</taxon>
        <taxon>Pirellulaceae</taxon>
        <taxon>Novipirellula</taxon>
    </lineage>
</organism>
<protein>
    <submittedName>
        <fullName evidence="1">Uncharacterized protein</fullName>
    </submittedName>
</protein>
<dbReference type="Proteomes" id="UP000315010">
    <property type="component" value="Unassembled WGS sequence"/>
</dbReference>
<accession>A0A5C5Z360</accession>
<dbReference type="AlphaFoldDB" id="A0A5C5Z360"/>
<evidence type="ECO:0000313" key="2">
    <source>
        <dbReference type="Proteomes" id="UP000315010"/>
    </source>
</evidence>
<comment type="caution">
    <text evidence="1">The sequence shown here is derived from an EMBL/GenBank/DDBJ whole genome shotgun (WGS) entry which is preliminary data.</text>
</comment>
<dbReference type="EMBL" id="SJPJ01000001">
    <property type="protein sequence ID" value="TWT81704.1"/>
    <property type="molecule type" value="Genomic_DNA"/>
</dbReference>
<proteinExistence type="predicted"/>
<sequence>MTVPPKDQLTDYDGLDEQYVVKHWSGKSLDDAYKMFADGGSLYCEDITYMSLVALDYYLPAALSYLRSTDSDDDWEIASGVMTSLSCICSRPDLTPTVVYLIRDITNYVAENLAKFDADDDWVPTRINAVRKHIPESGAPSA</sequence>
<reference evidence="1 2" key="1">
    <citation type="submission" date="2019-02" db="EMBL/GenBank/DDBJ databases">
        <title>Deep-cultivation of Planctomycetes and their phenomic and genomic characterization uncovers novel biology.</title>
        <authorList>
            <person name="Wiegand S."/>
            <person name="Jogler M."/>
            <person name="Boedeker C."/>
            <person name="Pinto D."/>
            <person name="Vollmers J."/>
            <person name="Rivas-Marin E."/>
            <person name="Kohn T."/>
            <person name="Peeters S.H."/>
            <person name="Heuer A."/>
            <person name="Rast P."/>
            <person name="Oberbeckmann S."/>
            <person name="Bunk B."/>
            <person name="Jeske O."/>
            <person name="Meyerdierks A."/>
            <person name="Storesund J.E."/>
            <person name="Kallscheuer N."/>
            <person name="Luecker S."/>
            <person name="Lage O.M."/>
            <person name="Pohl T."/>
            <person name="Merkel B.J."/>
            <person name="Hornburger P."/>
            <person name="Mueller R.-W."/>
            <person name="Bruemmer F."/>
            <person name="Labrenz M."/>
            <person name="Spormann A.M."/>
            <person name="Op Den Camp H."/>
            <person name="Overmann J."/>
            <person name="Amann R."/>
            <person name="Jetten M.S.M."/>
            <person name="Mascher T."/>
            <person name="Medema M.H."/>
            <person name="Devos D.P."/>
            <person name="Kaster A.-K."/>
            <person name="Ovreas L."/>
            <person name="Rohde M."/>
            <person name="Galperin M.Y."/>
            <person name="Jogler C."/>
        </authorList>
    </citation>
    <scope>NUCLEOTIDE SEQUENCE [LARGE SCALE GENOMIC DNA]</scope>
    <source>
        <strain evidence="1 2">CA13</strain>
    </source>
</reference>
<keyword evidence="2" id="KW-1185">Reference proteome</keyword>
<name>A0A5C5Z360_9BACT</name>
<dbReference type="RefSeq" id="WP_146397770.1">
    <property type="nucleotide sequence ID" value="NZ_SJPJ01000001.1"/>
</dbReference>
<dbReference type="OrthoDB" id="4541953at2"/>
<gene>
    <name evidence="1" type="ORF">CA13_31570</name>
</gene>
<evidence type="ECO:0000313" key="1">
    <source>
        <dbReference type="EMBL" id="TWT81704.1"/>
    </source>
</evidence>